<dbReference type="InterPro" id="IPR036390">
    <property type="entry name" value="WH_DNA-bd_sf"/>
</dbReference>
<dbReference type="PROSITE" id="PS50931">
    <property type="entry name" value="HTH_LYSR"/>
    <property type="match status" value="1"/>
</dbReference>
<evidence type="ECO:0000256" key="4">
    <source>
        <dbReference type="ARBA" id="ARBA00023163"/>
    </source>
</evidence>
<evidence type="ECO:0000259" key="5">
    <source>
        <dbReference type="PROSITE" id="PS50931"/>
    </source>
</evidence>
<keyword evidence="4" id="KW-0804">Transcription</keyword>
<dbReference type="Gene3D" id="1.10.10.10">
    <property type="entry name" value="Winged helix-like DNA-binding domain superfamily/Winged helix DNA-binding domain"/>
    <property type="match status" value="1"/>
</dbReference>
<dbReference type="InterPro" id="IPR000847">
    <property type="entry name" value="LysR_HTH_N"/>
</dbReference>
<protein>
    <submittedName>
        <fullName evidence="6">DNA-binding transcriptional regulator, LysR family</fullName>
    </submittedName>
</protein>
<keyword evidence="2" id="KW-0805">Transcription regulation</keyword>
<proteinExistence type="inferred from homology"/>
<dbReference type="InterPro" id="IPR005119">
    <property type="entry name" value="LysR_subst-bd"/>
</dbReference>
<dbReference type="InterPro" id="IPR036388">
    <property type="entry name" value="WH-like_DNA-bd_sf"/>
</dbReference>
<dbReference type="PANTHER" id="PTHR30427">
    <property type="entry name" value="TRANSCRIPTIONAL ACTIVATOR PROTEIN LYSR"/>
    <property type="match status" value="1"/>
</dbReference>
<dbReference type="GO" id="GO:0003700">
    <property type="term" value="F:DNA-binding transcription factor activity"/>
    <property type="evidence" value="ECO:0007669"/>
    <property type="project" value="InterPro"/>
</dbReference>
<evidence type="ECO:0000256" key="3">
    <source>
        <dbReference type="ARBA" id="ARBA00023125"/>
    </source>
</evidence>
<evidence type="ECO:0000313" key="6">
    <source>
        <dbReference type="EMBL" id="SFI44745.1"/>
    </source>
</evidence>
<dbReference type="SUPFAM" id="SSF46785">
    <property type="entry name" value="Winged helix' DNA-binding domain"/>
    <property type="match status" value="1"/>
</dbReference>
<dbReference type="PANTHER" id="PTHR30427:SF1">
    <property type="entry name" value="TRANSCRIPTIONAL ACTIVATOR PROTEIN LYSR"/>
    <property type="match status" value="1"/>
</dbReference>
<keyword evidence="3 6" id="KW-0238">DNA-binding</keyword>
<dbReference type="Gene3D" id="3.40.190.10">
    <property type="entry name" value="Periplasmic binding protein-like II"/>
    <property type="match status" value="2"/>
</dbReference>
<feature type="domain" description="HTH lysR-type" evidence="5">
    <location>
        <begin position="18"/>
        <end position="75"/>
    </location>
</feature>
<dbReference type="GO" id="GO:0010628">
    <property type="term" value="P:positive regulation of gene expression"/>
    <property type="evidence" value="ECO:0007669"/>
    <property type="project" value="TreeGrafter"/>
</dbReference>
<evidence type="ECO:0000256" key="2">
    <source>
        <dbReference type="ARBA" id="ARBA00023015"/>
    </source>
</evidence>
<name>A0A1I3I9R3_9HYPH</name>
<organism evidence="6 7">
    <name type="scientific">Aquamicrobium aerolatum DSM 21857</name>
    <dbReference type="NCBI Taxonomy" id="1121003"/>
    <lineage>
        <taxon>Bacteria</taxon>
        <taxon>Pseudomonadati</taxon>
        <taxon>Pseudomonadota</taxon>
        <taxon>Alphaproteobacteria</taxon>
        <taxon>Hyphomicrobiales</taxon>
        <taxon>Phyllobacteriaceae</taxon>
        <taxon>Aerobium</taxon>
    </lineage>
</organism>
<dbReference type="Pfam" id="PF00126">
    <property type="entry name" value="HTH_1"/>
    <property type="match status" value="1"/>
</dbReference>
<sequence>MKQEARDEPSSNGAEPALSLRQIEVFHAVVLARSITAASKVLNVSQPSLSRTIRRMEDLLGIELFARERGGLIPTSEALLIFAEIDGIVRQISGLSGQISRIIGGEAAVFRVGATASPARALVPQALKALSVRVPSLELFFDVLSVDQMDDYLVSGRGEAIVTIAEVDHPLIGSERVGTARLVAVVPSSHPLADRETLSAADLEGVDFIAFPDFGAHHAVIDKYLKTTSVNVNIKAVVRFSDTALALANQGMGIALVDALAVMGPIGDGVVVRPLLDPPSFQVSVLWNRMRPRSNNLKNLIHILRKRLEEKTPGDECQSYALRA</sequence>
<dbReference type="Pfam" id="PF03466">
    <property type="entry name" value="LysR_substrate"/>
    <property type="match status" value="1"/>
</dbReference>
<dbReference type="STRING" id="1121003.SAMN03080618_00470"/>
<gene>
    <name evidence="6" type="ORF">SAMN03080618_00470</name>
</gene>
<reference evidence="7" key="1">
    <citation type="submission" date="2016-10" db="EMBL/GenBank/DDBJ databases">
        <authorList>
            <person name="Varghese N."/>
            <person name="Submissions S."/>
        </authorList>
    </citation>
    <scope>NUCLEOTIDE SEQUENCE [LARGE SCALE GENOMIC DNA]</scope>
    <source>
        <strain evidence="7">DSM 21857</strain>
    </source>
</reference>
<dbReference type="Proteomes" id="UP000242763">
    <property type="component" value="Unassembled WGS sequence"/>
</dbReference>
<evidence type="ECO:0000313" key="7">
    <source>
        <dbReference type="Proteomes" id="UP000242763"/>
    </source>
</evidence>
<dbReference type="SUPFAM" id="SSF53850">
    <property type="entry name" value="Periplasmic binding protein-like II"/>
    <property type="match status" value="1"/>
</dbReference>
<dbReference type="PRINTS" id="PR00039">
    <property type="entry name" value="HTHLYSR"/>
</dbReference>
<dbReference type="AlphaFoldDB" id="A0A1I3I9R3"/>
<dbReference type="EMBL" id="FORF01000002">
    <property type="protein sequence ID" value="SFI44745.1"/>
    <property type="molecule type" value="Genomic_DNA"/>
</dbReference>
<evidence type="ECO:0000256" key="1">
    <source>
        <dbReference type="ARBA" id="ARBA00009437"/>
    </source>
</evidence>
<dbReference type="GO" id="GO:0043565">
    <property type="term" value="F:sequence-specific DNA binding"/>
    <property type="evidence" value="ECO:0007669"/>
    <property type="project" value="TreeGrafter"/>
</dbReference>
<keyword evidence="7" id="KW-1185">Reference proteome</keyword>
<accession>A0A1I3I9R3</accession>
<dbReference type="RefSeq" id="WP_175556610.1">
    <property type="nucleotide sequence ID" value="NZ_FORF01000002.1"/>
</dbReference>
<comment type="similarity">
    <text evidence="1">Belongs to the LysR transcriptional regulatory family.</text>
</comment>